<accession>A0A554N8F6</accession>
<dbReference type="EMBL" id="QMDX01000006">
    <property type="protein sequence ID" value="TSD13664.1"/>
    <property type="molecule type" value="Genomic_DNA"/>
</dbReference>
<evidence type="ECO:0000313" key="4">
    <source>
        <dbReference type="Proteomes" id="UP000319894"/>
    </source>
</evidence>
<organism evidence="3 4">
    <name type="scientific">Haloglomus irregulare</name>
    <dbReference type="NCBI Taxonomy" id="2234134"/>
    <lineage>
        <taxon>Archaea</taxon>
        <taxon>Methanobacteriati</taxon>
        <taxon>Methanobacteriota</taxon>
        <taxon>Stenosarchaea group</taxon>
        <taxon>Halobacteria</taxon>
        <taxon>Halobacteriales</taxon>
        <taxon>Natronomonadaceae</taxon>
        <taxon>Haloglomus</taxon>
    </lineage>
</organism>
<dbReference type="SUPFAM" id="SSF52402">
    <property type="entry name" value="Adenine nucleotide alpha hydrolases-like"/>
    <property type="match status" value="1"/>
</dbReference>
<feature type="domain" description="UspA" evidence="2">
    <location>
        <begin position="1"/>
        <end position="135"/>
    </location>
</feature>
<dbReference type="InterPro" id="IPR006015">
    <property type="entry name" value="Universal_stress_UspA"/>
</dbReference>
<dbReference type="AlphaFoldDB" id="A0A554N8F6"/>
<comment type="similarity">
    <text evidence="1">Belongs to the universal stress protein A family.</text>
</comment>
<dbReference type="Pfam" id="PF00582">
    <property type="entry name" value="Usp"/>
    <property type="match status" value="1"/>
</dbReference>
<evidence type="ECO:0000259" key="2">
    <source>
        <dbReference type="Pfam" id="PF00582"/>
    </source>
</evidence>
<dbReference type="OrthoDB" id="105697at2157"/>
<dbReference type="CDD" id="cd00293">
    <property type="entry name" value="USP-like"/>
    <property type="match status" value="1"/>
</dbReference>
<dbReference type="RefSeq" id="WP_144262186.1">
    <property type="nucleotide sequence ID" value="NZ_QMDX01000006.1"/>
</dbReference>
<dbReference type="Proteomes" id="UP000319894">
    <property type="component" value="Unassembled WGS sequence"/>
</dbReference>
<reference evidence="3 4" key="1">
    <citation type="submission" date="2018-06" db="EMBL/GenBank/DDBJ databases">
        <title>Natronomonas sp. F16-60 a new haloarchaeon isolated from a solar saltern of Isla Cristina, Huelva, Spain.</title>
        <authorList>
            <person name="Duran-Viseras A."/>
            <person name="Sanchez-Porro C."/>
            <person name="Ventosa A."/>
        </authorList>
    </citation>
    <scope>NUCLEOTIDE SEQUENCE [LARGE SCALE GENOMIC DNA]</scope>
    <source>
        <strain evidence="3 4">F16-60</strain>
    </source>
</reference>
<dbReference type="InParanoid" id="A0A554N8F6"/>
<dbReference type="PANTHER" id="PTHR46268:SF6">
    <property type="entry name" value="UNIVERSAL STRESS PROTEIN UP12"/>
    <property type="match status" value="1"/>
</dbReference>
<dbReference type="InterPro" id="IPR014729">
    <property type="entry name" value="Rossmann-like_a/b/a_fold"/>
</dbReference>
<dbReference type="Gene3D" id="3.40.50.620">
    <property type="entry name" value="HUPs"/>
    <property type="match status" value="1"/>
</dbReference>
<evidence type="ECO:0000256" key="1">
    <source>
        <dbReference type="ARBA" id="ARBA00008791"/>
    </source>
</evidence>
<sequence length="151" mass="15123">MFDLLVVATDGSESGDRAVRTALDVARRFDASVHAVSVVDTDRAGAAPAEEGEAGSERAAAAARTVAEQAPGGVDVTTEVIEGRPAEAIVAYAETVEADGVALGTRGRGGAGGFVLGSVAETVVRTCERPVLTVRGERAGPDGTDGADVSV</sequence>
<keyword evidence="4" id="KW-1185">Reference proteome</keyword>
<evidence type="ECO:0000313" key="3">
    <source>
        <dbReference type="EMBL" id="TSD13664.1"/>
    </source>
</evidence>
<dbReference type="PRINTS" id="PR01438">
    <property type="entry name" value="UNVRSLSTRESS"/>
</dbReference>
<name>A0A554N8F6_9EURY</name>
<gene>
    <name evidence="3" type="ORF">DP107_10850</name>
</gene>
<proteinExistence type="inferred from homology"/>
<protein>
    <submittedName>
        <fullName evidence="3">Universal stress protein</fullName>
    </submittedName>
</protein>
<dbReference type="InterPro" id="IPR006016">
    <property type="entry name" value="UspA"/>
</dbReference>
<comment type="caution">
    <text evidence="3">The sequence shown here is derived from an EMBL/GenBank/DDBJ whole genome shotgun (WGS) entry which is preliminary data.</text>
</comment>
<dbReference type="PANTHER" id="PTHR46268">
    <property type="entry name" value="STRESS RESPONSE PROTEIN NHAX"/>
    <property type="match status" value="1"/>
</dbReference>